<gene>
    <name evidence="2" type="ORF">ELS17_16790</name>
</gene>
<evidence type="ECO:0000259" key="1">
    <source>
        <dbReference type="Pfam" id="PF24351"/>
    </source>
</evidence>
<name>A0A482XTQ6_9EURY</name>
<evidence type="ECO:0000313" key="3">
    <source>
        <dbReference type="Proteomes" id="UP000292704"/>
    </source>
</evidence>
<dbReference type="Proteomes" id="UP000292704">
    <property type="component" value="Unassembled WGS sequence"/>
</dbReference>
<protein>
    <recommendedName>
        <fullName evidence="1">DUF7511 domain-containing protein</fullName>
    </recommendedName>
</protein>
<proteinExistence type="predicted"/>
<dbReference type="Pfam" id="PF24351">
    <property type="entry name" value="DUF7511"/>
    <property type="match status" value="1"/>
</dbReference>
<feature type="domain" description="DUF7511" evidence="1">
    <location>
        <begin position="40"/>
        <end position="84"/>
    </location>
</feature>
<dbReference type="InterPro" id="IPR055933">
    <property type="entry name" value="DUF7511"/>
</dbReference>
<dbReference type="OrthoDB" id="186853at2157"/>
<reference evidence="2 3" key="1">
    <citation type="submission" date="2019-02" db="EMBL/GenBank/DDBJ databases">
        <title>Genome analysis provides insights into bioremediation potentialities and Haloocin production by Natrinema altunense strain 4.1R isolated from Chott Douz in Tunisian desert.</title>
        <authorList>
            <person name="Najjari A."/>
            <person name="Youssef N."/>
            <person name="Ben Dhia O."/>
            <person name="Ferjani R."/>
            <person name="El Hidri D."/>
            <person name="Ouzari H.I."/>
            <person name="Cherif A."/>
        </authorList>
    </citation>
    <scope>NUCLEOTIDE SEQUENCE [LARGE SCALE GENOMIC DNA]</scope>
    <source>
        <strain evidence="2 3">4.1R</strain>
    </source>
</reference>
<dbReference type="AlphaFoldDB" id="A0A482XTQ6"/>
<dbReference type="RefSeq" id="WP_130171603.1">
    <property type="nucleotide sequence ID" value="NZ_SHMR01000009.1"/>
</dbReference>
<accession>A0A482XTQ6</accession>
<comment type="caution">
    <text evidence="2">The sequence shown here is derived from an EMBL/GenBank/DDBJ whole genome shotgun (WGS) entry which is preliminary data.</text>
</comment>
<dbReference type="EMBL" id="SHMR01000009">
    <property type="protein sequence ID" value="RZH66339.1"/>
    <property type="molecule type" value="Genomic_DNA"/>
</dbReference>
<evidence type="ECO:0000313" key="2">
    <source>
        <dbReference type="EMBL" id="RZH66339.1"/>
    </source>
</evidence>
<sequence length="84" mass="9180">MATTVAWIIMDGPTHVDEGTAHEYAAETDETDPAGPMLFDAIVVRYQSGNDRCTLVPRNGSTDQKLNAWLTADLETVVDLDDAR</sequence>
<organism evidence="2 3">
    <name type="scientific">Natrinema altunense</name>
    <dbReference type="NCBI Taxonomy" id="222984"/>
    <lineage>
        <taxon>Archaea</taxon>
        <taxon>Methanobacteriati</taxon>
        <taxon>Methanobacteriota</taxon>
        <taxon>Stenosarchaea group</taxon>
        <taxon>Halobacteria</taxon>
        <taxon>Halobacteriales</taxon>
        <taxon>Natrialbaceae</taxon>
        <taxon>Natrinema</taxon>
    </lineage>
</organism>